<dbReference type="RefSeq" id="WP_123691815.1">
    <property type="nucleotide sequence ID" value="NZ_AP019700.1"/>
</dbReference>
<dbReference type="Proteomes" id="UP000278222">
    <property type="component" value="Unassembled WGS sequence"/>
</dbReference>
<name>A0A3N1KZB1_9PROT</name>
<comment type="caution">
    <text evidence="1">The sequence shown here is derived from an EMBL/GenBank/DDBJ whole genome shotgun (WGS) entry which is preliminary data.</text>
</comment>
<dbReference type="EMBL" id="RJKX01000015">
    <property type="protein sequence ID" value="ROP84129.1"/>
    <property type="molecule type" value="Genomic_DNA"/>
</dbReference>
<keyword evidence="2" id="KW-1185">Reference proteome</keyword>
<organism evidence="1 2">
    <name type="scientific">Stella humosa</name>
    <dbReference type="NCBI Taxonomy" id="94"/>
    <lineage>
        <taxon>Bacteria</taxon>
        <taxon>Pseudomonadati</taxon>
        <taxon>Pseudomonadota</taxon>
        <taxon>Alphaproteobacteria</taxon>
        <taxon>Rhodospirillales</taxon>
        <taxon>Stellaceae</taxon>
        <taxon>Stella</taxon>
    </lineage>
</organism>
<protein>
    <submittedName>
        <fullName evidence="1">Uncharacterized protein</fullName>
    </submittedName>
</protein>
<sequence length="70" mass="7642">MQTRYAPNRLARTWLTVLDTLFWLPSRLLALATGAAGREAYTTGTVRPANDNMAILAANAANSNIPRRLA</sequence>
<evidence type="ECO:0000313" key="2">
    <source>
        <dbReference type="Proteomes" id="UP000278222"/>
    </source>
</evidence>
<dbReference type="AlphaFoldDB" id="A0A3N1KZB1"/>
<gene>
    <name evidence="1" type="ORF">EDC65_3477</name>
</gene>
<evidence type="ECO:0000313" key="1">
    <source>
        <dbReference type="EMBL" id="ROP84129.1"/>
    </source>
</evidence>
<reference evidence="1 2" key="1">
    <citation type="submission" date="2018-11" db="EMBL/GenBank/DDBJ databases">
        <title>Genomic Encyclopedia of Type Strains, Phase IV (KMG-IV): sequencing the most valuable type-strain genomes for metagenomic binning, comparative biology and taxonomic classification.</title>
        <authorList>
            <person name="Goeker M."/>
        </authorList>
    </citation>
    <scope>NUCLEOTIDE SEQUENCE [LARGE SCALE GENOMIC DNA]</scope>
    <source>
        <strain evidence="1 2">DSM 5900</strain>
    </source>
</reference>
<proteinExistence type="predicted"/>
<accession>A0A3N1KZB1</accession>